<evidence type="ECO:0000313" key="3">
    <source>
        <dbReference type="Proteomes" id="UP000241209"/>
    </source>
</evidence>
<gene>
    <name evidence="2" type="ORF">BU072_05040</name>
</gene>
<proteinExistence type="predicted"/>
<dbReference type="InterPro" id="IPR048427">
    <property type="entry name" value="YpoC"/>
</dbReference>
<evidence type="ECO:0000313" key="2">
    <source>
        <dbReference type="EMBL" id="PTI30027.1"/>
    </source>
</evidence>
<feature type="domain" description="YpoC-like" evidence="1">
    <location>
        <begin position="7"/>
        <end position="104"/>
    </location>
</feature>
<evidence type="ECO:0000259" key="1">
    <source>
        <dbReference type="Pfam" id="PF21747"/>
    </source>
</evidence>
<comment type="caution">
    <text evidence="2">The sequence shown here is derived from an EMBL/GenBank/DDBJ whole genome shotgun (WGS) entry which is preliminary data.</text>
</comment>
<organism evidence="2 3">
    <name type="scientific">Mammaliicoccus vitulinus</name>
    <dbReference type="NCBI Taxonomy" id="71237"/>
    <lineage>
        <taxon>Bacteria</taxon>
        <taxon>Bacillati</taxon>
        <taxon>Bacillota</taxon>
        <taxon>Bacilli</taxon>
        <taxon>Bacillales</taxon>
        <taxon>Staphylococcaceae</taxon>
        <taxon>Mammaliicoccus</taxon>
    </lineage>
</organism>
<sequence>MIEKQDFIELEEQIEPLVINKQLKSDHAHQLLDQYYALIIGYIEQINQIDKFDISEISNYPVIPMNFEERYQYINDRIYHFMGYRQMVTLKDELIKMNARYQLKLKREAKLKQGD</sequence>
<name>A0A2T4PUE7_9STAP</name>
<dbReference type="RefSeq" id="WP_107556868.1">
    <property type="nucleotide sequence ID" value="NZ_PZFK01000008.1"/>
</dbReference>
<dbReference type="Proteomes" id="UP000241209">
    <property type="component" value="Unassembled WGS sequence"/>
</dbReference>
<dbReference type="STRING" id="1167632.GCA_000286335_01681"/>
<reference evidence="2 3" key="1">
    <citation type="journal article" date="2016" name="Front. Microbiol.">
        <title>Comprehensive Phylogenetic Analysis of Bovine Non-aureus Staphylococci Species Based on Whole-Genome Sequencing.</title>
        <authorList>
            <person name="Naushad S."/>
            <person name="Barkema H.W."/>
            <person name="Luby C."/>
            <person name="Condas L.A."/>
            <person name="Nobrega D.B."/>
            <person name="Carson D.A."/>
            <person name="De Buck J."/>
        </authorList>
    </citation>
    <scope>NUCLEOTIDE SEQUENCE [LARGE SCALE GENOMIC DNA]</scope>
    <source>
        <strain evidence="2 3">SNUC 2204</strain>
    </source>
</reference>
<dbReference type="Pfam" id="PF21747">
    <property type="entry name" value="YpoC"/>
    <property type="match status" value="1"/>
</dbReference>
<dbReference type="EMBL" id="PZFK01000008">
    <property type="protein sequence ID" value="PTI30027.1"/>
    <property type="molecule type" value="Genomic_DNA"/>
</dbReference>
<accession>A0A2T4PUE7</accession>
<protein>
    <recommendedName>
        <fullName evidence="1">YpoC-like domain-containing protein</fullName>
    </recommendedName>
</protein>
<dbReference type="AlphaFoldDB" id="A0A2T4PUE7"/>